<dbReference type="Proteomes" id="UP001519328">
    <property type="component" value="Unassembled WGS sequence"/>
</dbReference>
<keyword evidence="2" id="KW-1185">Reference proteome</keyword>
<comment type="caution">
    <text evidence="1">The sequence shown here is derived from an EMBL/GenBank/DDBJ whole genome shotgun (WGS) entry which is preliminary data.</text>
</comment>
<sequence length="71" mass="8052">MMLRVIVFSMMMVLIISGISGEKLQTLTDDKHAIFVNIGESSYKLKVVFNDEVNKQDSLNIAEQLIKQVVH</sequence>
<gene>
    <name evidence="1" type="ORF">J2Z82_002621</name>
</gene>
<proteinExistence type="predicted"/>
<evidence type="ECO:0000313" key="1">
    <source>
        <dbReference type="EMBL" id="MBP1949681.1"/>
    </source>
</evidence>
<protein>
    <submittedName>
        <fullName evidence="1">Uncharacterized protein</fullName>
    </submittedName>
</protein>
<reference evidence="1 2" key="1">
    <citation type="submission" date="2021-03" db="EMBL/GenBank/DDBJ databases">
        <title>Genomic Encyclopedia of Type Strains, Phase IV (KMG-IV): sequencing the most valuable type-strain genomes for metagenomic binning, comparative biology and taxonomic classification.</title>
        <authorList>
            <person name="Goeker M."/>
        </authorList>
    </citation>
    <scope>NUCLEOTIDE SEQUENCE [LARGE SCALE GENOMIC DNA]</scope>
    <source>
        <strain evidence="1 2">DSM 21085</strain>
    </source>
</reference>
<organism evidence="1 2">
    <name type="scientific">Virgibacillus litoralis</name>
    <dbReference type="NCBI Taxonomy" id="578221"/>
    <lineage>
        <taxon>Bacteria</taxon>
        <taxon>Bacillati</taxon>
        <taxon>Bacillota</taxon>
        <taxon>Bacilli</taxon>
        <taxon>Bacillales</taxon>
        <taxon>Bacillaceae</taxon>
        <taxon>Virgibacillus</taxon>
    </lineage>
</organism>
<dbReference type="EMBL" id="JAGGKK010000014">
    <property type="protein sequence ID" value="MBP1949681.1"/>
    <property type="molecule type" value="Genomic_DNA"/>
</dbReference>
<name>A0ABS4HFI3_9BACI</name>
<accession>A0ABS4HFI3</accession>
<evidence type="ECO:0000313" key="2">
    <source>
        <dbReference type="Proteomes" id="UP001519328"/>
    </source>
</evidence>